<dbReference type="HOGENOM" id="CLU_110138_0_0_10"/>
<dbReference type="KEGG" id="aas:Aasi_1072"/>
<evidence type="ECO:0000313" key="3">
    <source>
        <dbReference type="Proteomes" id="UP000001227"/>
    </source>
</evidence>
<evidence type="ECO:0000259" key="1">
    <source>
        <dbReference type="Pfam" id="PF14065"/>
    </source>
</evidence>
<dbReference type="Pfam" id="PF14065">
    <property type="entry name" value="Pvc16_N"/>
    <property type="match status" value="1"/>
</dbReference>
<reference evidence="2 3" key="1">
    <citation type="journal article" date="2010" name="J. Bacteriol.">
        <title>The genome of the amoeba symbiont 'Candidatus Amoebophilus asiaticus' reveals common mechanisms for host cell interaction among amoeba-associated bacteria.</title>
        <authorList>
            <person name="Schmitz-Esser S."/>
            <person name="Tischler P."/>
            <person name="Arnold R."/>
            <person name="Montanaro J."/>
            <person name="Wagner M."/>
            <person name="Rattei T."/>
            <person name="Horn M."/>
        </authorList>
    </citation>
    <scope>NUCLEOTIDE SEQUENCE [LARGE SCALE GENOMIC DNA]</scope>
    <source>
        <strain evidence="2 3">5a2</strain>
    </source>
</reference>
<keyword evidence="3" id="KW-1185">Reference proteome</keyword>
<sequence length="193" mass="22269">MFDACVHTILTEVNRYIKTRIGTNEDQVVYTNYADLELQQRGASVNHKNKIIMSVVDIVQEAINQNPNTYVQQGNNYIIKNLPVNFYVHILFAANYKDSQVLEGLKYLSSIIAFFQYKNHFTTQNTPTLQISNLEEFSAFLVKLDYQQKEALWSCLNTTYMPSVVYKIGLIPITDMPTFWQEIPAINKIDNPS</sequence>
<dbReference type="AlphaFoldDB" id="B3ET65"/>
<dbReference type="RefSeq" id="WP_012473175.1">
    <property type="nucleotide sequence ID" value="NC_010830.1"/>
</dbReference>
<accession>B3ET65</accession>
<dbReference type="TCDB" id="3.A.23.6.1">
    <property type="family name" value="the type vi symbiosis/virulence secretory system (t6ss) family"/>
</dbReference>
<gene>
    <name evidence="2" type="ordered locus">Aasi_1072</name>
</gene>
<evidence type="ECO:0000313" key="2">
    <source>
        <dbReference type="EMBL" id="ACE06417.1"/>
    </source>
</evidence>
<dbReference type="eggNOG" id="ENOG5032Z3H">
    <property type="taxonomic scope" value="Bacteria"/>
</dbReference>
<name>B3ET65_AMOA5</name>
<protein>
    <recommendedName>
        <fullName evidence="1">Pvc16 N-terminal domain-containing protein</fullName>
    </recommendedName>
</protein>
<feature type="domain" description="Pvc16 N-terminal" evidence="1">
    <location>
        <begin position="7"/>
        <end position="178"/>
    </location>
</feature>
<dbReference type="STRING" id="452471.Aasi_1072"/>
<organism evidence="2 3">
    <name type="scientific">Amoebophilus asiaticus (strain 5a2)</name>
    <dbReference type="NCBI Taxonomy" id="452471"/>
    <lineage>
        <taxon>Bacteria</taxon>
        <taxon>Pseudomonadati</taxon>
        <taxon>Bacteroidota</taxon>
        <taxon>Cytophagia</taxon>
        <taxon>Cytophagales</taxon>
        <taxon>Amoebophilaceae</taxon>
        <taxon>Candidatus Amoebophilus</taxon>
    </lineage>
</organism>
<dbReference type="Proteomes" id="UP000001227">
    <property type="component" value="Chromosome"/>
</dbReference>
<dbReference type="InterPro" id="IPR025351">
    <property type="entry name" value="Pvc16_N"/>
</dbReference>
<dbReference type="EMBL" id="CP001102">
    <property type="protein sequence ID" value="ACE06417.1"/>
    <property type="molecule type" value="Genomic_DNA"/>
</dbReference>
<proteinExistence type="predicted"/>